<keyword evidence="4" id="KW-1185">Reference proteome</keyword>
<feature type="region of interest" description="Disordered" evidence="1">
    <location>
        <begin position="192"/>
        <end position="212"/>
    </location>
</feature>
<feature type="chain" id="PRO_5003277145" description="SCP domain-containing protein" evidence="2">
    <location>
        <begin position="32"/>
        <end position="425"/>
    </location>
</feature>
<dbReference type="eggNOG" id="ENOG5030JR1">
    <property type="taxonomic scope" value="Bacteria"/>
</dbReference>
<dbReference type="RefSeq" id="WP_009677851.1">
    <property type="nucleotide sequence ID" value="NZ_AEUD01000002.1"/>
</dbReference>
<reference evidence="3 4" key="1">
    <citation type="journal article" date="2011" name="J. Bacteriol.">
        <title>Draft Genome Sequence of Gordonia neofelifaecis NRRL B-59395, a Cholesterol-Degrading Actinomycete.</title>
        <authorList>
            <person name="Ge F."/>
            <person name="Li W."/>
            <person name="Chen G."/>
            <person name="Liu Y."/>
            <person name="Zhang G."/>
            <person name="Yong B."/>
            <person name="Wang Q."/>
            <person name="Wang N."/>
            <person name="Huang Z."/>
            <person name="Li W."/>
            <person name="Wang J."/>
            <person name="Wu C."/>
            <person name="Xie Q."/>
            <person name="Liu G."/>
        </authorList>
    </citation>
    <scope>NUCLEOTIDE SEQUENCE [LARGE SCALE GENOMIC DNA]</scope>
    <source>
        <strain evidence="3 4">NRRL B-59395</strain>
    </source>
</reference>
<evidence type="ECO:0008006" key="5">
    <source>
        <dbReference type="Google" id="ProtNLM"/>
    </source>
</evidence>
<evidence type="ECO:0000256" key="1">
    <source>
        <dbReference type="SAM" id="MobiDB-lite"/>
    </source>
</evidence>
<protein>
    <recommendedName>
        <fullName evidence="5">SCP domain-containing protein</fullName>
    </recommendedName>
</protein>
<sequence>MRSVRIAVLAVLMTAILALTSGVIAWSPASAAPADCTTLQSDIQAYNGDANSLASRISAHNARQGSVNTRDVGAVNAYNAEADQLDGERSALKARAGVLRSRAAQCGSGDQVRDVPSMEKPGQPNPQRPQNQQNPRPSTPAVPQTPKLDVEKRNAPMHEKVQDAAYRQKYYRAQDSNGVMYRRNAGARDANGEPIPRIYEDRSNPGTFKLASNRPVEPAQYKSVERPTPVSPRDTQSVASALKKRRDANADVKRFQADEARETANGGKISNTTADKLRDAYARQTRHGEELGEAAGRQSIARDFPSSKYDVRELTNPNARGGQGTFDQVYSVKPKAGGPERIVINEAKGPSAGLGQRRGWDSKDYQQGTRGYLELVLQDLLKTNFPLATRIGMALNNGTLDYRMVQAVLTKTGEWGGFTVKVFQY</sequence>
<dbReference type="EMBL" id="AEUD01000002">
    <property type="protein sequence ID" value="EGD56467.1"/>
    <property type="molecule type" value="Genomic_DNA"/>
</dbReference>
<dbReference type="STRING" id="644548.SCNU_02912"/>
<feature type="region of interest" description="Disordered" evidence="1">
    <location>
        <begin position="102"/>
        <end position="154"/>
    </location>
</feature>
<dbReference type="OrthoDB" id="4525715at2"/>
<dbReference type="Proteomes" id="UP000035065">
    <property type="component" value="Unassembled WGS sequence"/>
</dbReference>
<evidence type="ECO:0000313" key="3">
    <source>
        <dbReference type="EMBL" id="EGD56467.1"/>
    </source>
</evidence>
<keyword evidence="2" id="KW-0732">Signal</keyword>
<dbReference type="InterPro" id="IPR049762">
    <property type="entry name" value="PoNe_dom"/>
</dbReference>
<evidence type="ECO:0000313" key="4">
    <source>
        <dbReference type="Proteomes" id="UP000035065"/>
    </source>
</evidence>
<feature type="region of interest" description="Disordered" evidence="1">
    <location>
        <begin position="257"/>
        <end position="276"/>
    </location>
</feature>
<dbReference type="AlphaFoldDB" id="F1YFH9"/>
<evidence type="ECO:0000256" key="2">
    <source>
        <dbReference type="SAM" id="SignalP"/>
    </source>
</evidence>
<name>F1YFH9_9ACTN</name>
<accession>F1YFH9</accession>
<feature type="signal peptide" evidence="2">
    <location>
        <begin position="1"/>
        <end position="31"/>
    </location>
</feature>
<dbReference type="CDD" id="cd20739">
    <property type="entry name" value="PoNe_DUF637"/>
    <property type="match status" value="1"/>
</dbReference>
<comment type="caution">
    <text evidence="3">The sequence shown here is derived from an EMBL/GenBank/DDBJ whole genome shotgun (WGS) entry which is preliminary data.</text>
</comment>
<organism evidence="3 4">
    <name type="scientific">Gordonia neofelifaecis NRRL B-59395</name>
    <dbReference type="NCBI Taxonomy" id="644548"/>
    <lineage>
        <taxon>Bacteria</taxon>
        <taxon>Bacillati</taxon>
        <taxon>Actinomycetota</taxon>
        <taxon>Actinomycetes</taxon>
        <taxon>Mycobacteriales</taxon>
        <taxon>Gordoniaceae</taxon>
        <taxon>Gordonia</taxon>
    </lineage>
</organism>
<proteinExistence type="predicted"/>
<gene>
    <name evidence="3" type="ORF">SCNU_02912</name>
</gene>